<dbReference type="SMART" id="SM00052">
    <property type="entry name" value="EAL"/>
    <property type="match status" value="1"/>
</dbReference>
<feature type="domain" description="EAL" evidence="4">
    <location>
        <begin position="445"/>
        <end position="699"/>
    </location>
</feature>
<dbReference type="Pfam" id="PF00563">
    <property type="entry name" value="EAL"/>
    <property type="match status" value="1"/>
</dbReference>
<dbReference type="PANTHER" id="PTHR44757:SF2">
    <property type="entry name" value="BIOFILM ARCHITECTURE MAINTENANCE PROTEIN MBAA"/>
    <property type="match status" value="1"/>
</dbReference>
<keyword evidence="7" id="KW-1185">Reference proteome</keyword>
<dbReference type="SUPFAM" id="SSF55073">
    <property type="entry name" value="Nucleotide cyclase"/>
    <property type="match status" value="1"/>
</dbReference>
<name>A0A6I5RN47_9PSED</name>
<dbReference type="InterPro" id="IPR001633">
    <property type="entry name" value="EAL_dom"/>
</dbReference>
<feature type="domain" description="GGDEF" evidence="5">
    <location>
        <begin position="303"/>
        <end position="436"/>
    </location>
</feature>
<dbReference type="AlphaFoldDB" id="A0A6I5RN47"/>
<feature type="transmembrane region" description="Helical" evidence="3">
    <location>
        <begin position="170"/>
        <end position="187"/>
    </location>
</feature>
<dbReference type="Gene3D" id="3.30.70.270">
    <property type="match status" value="1"/>
</dbReference>
<feature type="transmembrane region" description="Helical" evidence="3">
    <location>
        <begin position="199"/>
        <end position="217"/>
    </location>
</feature>
<feature type="transmembrane region" description="Helical" evidence="3">
    <location>
        <begin position="100"/>
        <end position="120"/>
    </location>
</feature>
<comment type="caution">
    <text evidence="6">The sequence shown here is derived from an EMBL/GenBank/DDBJ whole genome shotgun (WGS) entry which is preliminary data.</text>
</comment>
<dbReference type="Pfam" id="PF17159">
    <property type="entry name" value="MASE3"/>
    <property type="match status" value="1"/>
</dbReference>
<evidence type="ECO:0000313" key="7">
    <source>
        <dbReference type="Proteomes" id="UP000471751"/>
    </source>
</evidence>
<dbReference type="InterPro" id="IPR033425">
    <property type="entry name" value="MASE3"/>
</dbReference>
<feature type="transmembrane region" description="Helical" evidence="3">
    <location>
        <begin position="61"/>
        <end position="80"/>
    </location>
</feature>
<sequence length="700" mass="76345">MVLVLGVVLLAVWLAPPSVHSSADWFPVALHAICEIFAITVAVLVFAVTWHSYRPGQPSNLLLLGCAFLSIALLDLAHVLSYKGMPVFVTPASPEKAIDFWLVSRALTAATLLLISVRSWRPLTSRTPRLPMLLTALTMVAMVYVFGLFFPEAWPPTFIDGSGLTPFKIAMEWAIIGLLAIAAVCFWHARQSRAYDANGLLAATLISILAELCFTAYHNVNGLYSLTGHLYKVLSYGLIYRIVFVSSVREPYERLAIEIADRQAAEKRIEVMSFYDALTGLPNLVLLQDRILQALVSVRGDDNPVVLLFLDVDAFKLVNDSLGHAHGDNLLRAIGERLREGLPATATVCRYGGDEFAVLLTGLTNADDIASVPQTILDLLAAPFQIGGQAIAASVSIGVAVAPHDGDAPAELLRNAETAMYKAKQAGRKTWRFYSAAMNLEVSERLQLLNSLRQAIDQHELTLHYQLQFELGSGRIVGAEALVRWEHPTQGLISPDRFITAAEESGLIVPMGDWIIQQACRQAAQWRANGLDIPRVAVNLSPVQLHHHSLEAVIKRALSDASLPASALELELTESSLIEDTEQVLATLISLKSYGIKLSIDDFGTGYSSLAYLRRLPVDTLKIDQSFVRGMTSAADGHAIVEAIIQMARSLGLETLAEGIEDQCTADELLRLGCELGQGYLLARPVPAEVIPALVRRLRG</sequence>
<keyword evidence="3" id="KW-1133">Transmembrane helix</keyword>
<dbReference type="SUPFAM" id="SSF141868">
    <property type="entry name" value="EAL domain-like"/>
    <property type="match status" value="1"/>
</dbReference>
<keyword evidence="3" id="KW-0472">Membrane</keyword>
<dbReference type="CDD" id="cd01948">
    <property type="entry name" value="EAL"/>
    <property type="match status" value="1"/>
</dbReference>
<dbReference type="Proteomes" id="UP000471751">
    <property type="component" value="Unassembled WGS sequence"/>
</dbReference>
<dbReference type="Gene3D" id="3.20.20.450">
    <property type="entry name" value="EAL domain"/>
    <property type="match status" value="1"/>
</dbReference>
<dbReference type="Pfam" id="PF00990">
    <property type="entry name" value="GGDEF"/>
    <property type="match status" value="1"/>
</dbReference>
<dbReference type="SMART" id="SM00267">
    <property type="entry name" value="GGDEF"/>
    <property type="match status" value="1"/>
</dbReference>
<accession>A0A6I5RN47</accession>
<feature type="transmembrane region" description="Helical" evidence="3">
    <location>
        <begin position="31"/>
        <end position="49"/>
    </location>
</feature>
<feature type="transmembrane region" description="Helical" evidence="3">
    <location>
        <begin position="132"/>
        <end position="150"/>
    </location>
</feature>
<dbReference type="PROSITE" id="PS50883">
    <property type="entry name" value="EAL"/>
    <property type="match status" value="1"/>
</dbReference>
<keyword evidence="3" id="KW-0812">Transmembrane</keyword>
<dbReference type="InterPro" id="IPR000160">
    <property type="entry name" value="GGDEF_dom"/>
</dbReference>
<organism evidence="6 7">
    <name type="scientific">Pseudomonas laurentiana</name>
    <dbReference type="NCBI Taxonomy" id="2364649"/>
    <lineage>
        <taxon>Bacteria</taxon>
        <taxon>Pseudomonadati</taxon>
        <taxon>Pseudomonadota</taxon>
        <taxon>Gammaproteobacteria</taxon>
        <taxon>Pseudomonadales</taxon>
        <taxon>Pseudomonadaceae</taxon>
        <taxon>Pseudomonas</taxon>
    </lineage>
</organism>
<evidence type="ECO:0000313" key="6">
    <source>
        <dbReference type="EMBL" id="NES09125.1"/>
    </source>
</evidence>
<dbReference type="InterPro" id="IPR043128">
    <property type="entry name" value="Rev_trsase/Diguanyl_cyclase"/>
</dbReference>
<dbReference type="PROSITE" id="PS50887">
    <property type="entry name" value="GGDEF"/>
    <property type="match status" value="1"/>
</dbReference>
<dbReference type="InterPro" id="IPR052155">
    <property type="entry name" value="Biofilm_reg_signaling"/>
</dbReference>
<evidence type="ECO:0000256" key="1">
    <source>
        <dbReference type="ARBA" id="ARBA00012282"/>
    </source>
</evidence>
<dbReference type="PANTHER" id="PTHR44757">
    <property type="entry name" value="DIGUANYLATE CYCLASE DGCP"/>
    <property type="match status" value="1"/>
</dbReference>
<dbReference type="EC" id="3.1.4.52" evidence="1"/>
<dbReference type="InterPro" id="IPR035919">
    <property type="entry name" value="EAL_sf"/>
</dbReference>
<dbReference type="CDD" id="cd01949">
    <property type="entry name" value="GGDEF"/>
    <property type="match status" value="1"/>
</dbReference>
<evidence type="ECO:0000256" key="3">
    <source>
        <dbReference type="SAM" id="Phobius"/>
    </source>
</evidence>
<evidence type="ECO:0000259" key="5">
    <source>
        <dbReference type="PROSITE" id="PS50887"/>
    </source>
</evidence>
<dbReference type="FunFam" id="3.20.20.450:FF:000001">
    <property type="entry name" value="Cyclic di-GMP phosphodiesterase yahA"/>
    <property type="match status" value="1"/>
</dbReference>
<keyword evidence="2" id="KW-0973">c-di-GMP</keyword>
<dbReference type="NCBIfam" id="TIGR00254">
    <property type="entry name" value="GGDEF"/>
    <property type="match status" value="1"/>
</dbReference>
<evidence type="ECO:0000259" key="4">
    <source>
        <dbReference type="PROSITE" id="PS50883"/>
    </source>
</evidence>
<proteinExistence type="predicted"/>
<evidence type="ECO:0000256" key="2">
    <source>
        <dbReference type="ARBA" id="ARBA00022636"/>
    </source>
</evidence>
<dbReference type="GO" id="GO:0071111">
    <property type="term" value="F:cyclic-guanylate-specific phosphodiesterase activity"/>
    <property type="evidence" value="ECO:0007669"/>
    <property type="project" value="UniProtKB-EC"/>
</dbReference>
<reference evidence="6 7" key="1">
    <citation type="submission" date="2020-02" db="EMBL/GenBank/DDBJ databases">
        <title>Broccoli isolated Pseudomonas sp.</title>
        <authorList>
            <person name="Fujikawa T."/>
            <person name="Sawada H."/>
        </authorList>
    </citation>
    <scope>NUCLEOTIDE SEQUENCE [LARGE SCALE GENOMIC DNA]</scope>
    <source>
        <strain evidence="6 7">JCM 32154</strain>
    </source>
</reference>
<dbReference type="InterPro" id="IPR029787">
    <property type="entry name" value="Nucleotide_cyclase"/>
</dbReference>
<protein>
    <recommendedName>
        <fullName evidence="1">cyclic-guanylate-specific phosphodiesterase</fullName>
        <ecNumber evidence="1">3.1.4.52</ecNumber>
    </recommendedName>
</protein>
<gene>
    <name evidence="6" type="ORF">G3O07_04290</name>
</gene>
<dbReference type="EMBL" id="JAAHBT010000037">
    <property type="protein sequence ID" value="NES09125.1"/>
    <property type="molecule type" value="Genomic_DNA"/>
</dbReference>